<dbReference type="InterPro" id="IPR011704">
    <property type="entry name" value="ATPase_dyneun-rel_AAA"/>
</dbReference>
<dbReference type="Pfam" id="PF07728">
    <property type="entry name" value="AAA_5"/>
    <property type="match status" value="1"/>
</dbReference>
<reference evidence="5 6" key="1">
    <citation type="submission" date="2024-01" db="EMBL/GenBank/DDBJ databases">
        <title>A draft genome for the cacao thread blight pathogen Marasmiellus scandens.</title>
        <authorList>
            <person name="Baruah I.K."/>
            <person name="Leung J."/>
            <person name="Bukari Y."/>
            <person name="Amoako-Attah I."/>
            <person name="Meinhardt L.W."/>
            <person name="Bailey B.A."/>
            <person name="Cohen S.P."/>
        </authorList>
    </citation>
    <scope>NUCLEOTIDE SEQUENCE [LARGE SCALE GENOMIC DNA]</scope>
    <source>
        <strain evidence="5 6">GH-19</strain>
    </source>
</reference>
<comment type="caution">
    <text evidence="5">The sequence shown here is derived from an EMBL/GenBank/DDBJ whole genome shotgun (WGS) entry which is preliminary data.</text>
</comment>
<evidence type="ECO:0000313" key="6">
    <source>
        <dbReference type="Proteomes" id="UP001498398"/>
    </source>
</evidence>
<accession>A0ABR1IMJ8</accession>
<dbReference type="Proteomes" id="UP001498398">
    <property type="component" value="Unassembled WGS sequence"/>
</dbReference>
<keyword evidence="1" id="KW-0547">Nucleotide-binding</keyword>
<gene>
    <name evidence="5" type="primary">MDN1_4</name>
    <name evidence="5" type="ORF">VKT23_019104</name>
</gene>
<keyword evidence="6" id="KW-1185">Reference proteome</keyword>
<dbReference type="InterPro" id="IPR027417">
    <property type="entry name" value="P-loop_NTPase"/>
</dbReference>
<evidence type="ECO:0000313" key="5">
    <source>
        <dbReference type="EMBL" id="KAK7436550.1"/>
    </source>
</evidence>
<feature type="region of interest" description="Disordered" evidence="3">
    <location>
        <begin position="77"/>
        <end position="102"/>
    </location>
</feature>
<sequence length="364" mass="40453">MTYLDGLGSSPALSSYSQIALQELKEKAVARLHVVVPVDERQAFVPTCDPQTHFQLGSFAIPRGPQESPLQTFNFQAPTTQSRHSSGQNIRPRTCSNQPFRSNGPHRLVRLGSSCRGRWSRGVYGEFLKALQEGRWVLLDEMDLAPQAVLEGLNAVLDHRGAVYIPELGRTSVKHPTFRIFAAQNQDRGHAQSLFNRIFCTSIELRRNLTCTLSSSELQVGHFYISRRNMLPLGRSRRILKMQLSALEAAGCCVSQSWLTIVTGPKHSGKTDLVRLLAHLTGNSLYEISINGAIDTVDILGGFEQVDPRSRATIIAKDLLSLVDEACRARHFSVLQSLEPYALLRRSLSSKTFSELVELMSGQL</sequence>
<evidence type="ECO:0000256" key="1">
    <source>
        <dbReference type="ARBA" id="ARBA00022741"/>
    </source>
</evidence>
<feature type="compositionally biased region" description="Polar residues" evidence="3">
    <location>
        <begin position="77"/>
        <end position="101"/>
    </location>
</feature>
<dbReference type="SUPFAM" id="SSF52540">
    <property type="entry name" value="P-loop containing nucleoside triphosphate hydrolases"/>
    <property type="match status" value="1"/>
</dbReference>
<name>A0ABR1IMJ8_9AGAR</name>
<evidence type="ECO:0000256" key="2">
    <source>
        <dbReference type="ARBA" id="ARBA00022840"/>
    </source>
</evidence>
<proteinExistence type="predicted"/>
<protein>
    <submittedName>
        <fullName evidence="5">AAA ATPase midasin</fullName>
    </submittedName>
</protein>
<organism evidence="5 6">
    <name type="scientific">Marasmiellus scandens</name>
    <dbReference type="NCBI Taxonomy" id="2682957"/>
    <lineage>
        <taxon>Eukaryota</taxon>
        <taxon>Fungi</taxon>
        <taxon>Dikarya</taxon>
        <taxon>Basidiomycota</taxon>
        <taxon>Agaricomycotina</taxon>
        <taxon>Agaricomycetes</taxon>
        <taxon>Agaricomycetidae</taxon>
        <taxon>Agaricales</taxon>
        <taxon>Marasmiineae</taxon>
        <taxon>Omphalotaceae</taxon>
        <taxon>Marasmiellus</taxon>
    </lineage>
</organism>
<dbReference type="EMBL" id="JBANRG010000093">
    <property type="protein sequence ID" value="KAK7436550.1"/>
    <property type="molecule type" value="Genomic_DNA"/>
</dbReference>
<dbReference type="PANTHER" id="PTHR48103:SF2">
    <property type="entry name" value="MIDASIN"/>
    <property type="match status" value="1"/>
</dbReference>
<dbReference type="PANTHER" id="PTHR48103">
    <property type="entry name" value="MIDASIN-RELATED"/>
    <property type="match status" value="1"/>
</dbReference>
<evidence type="ECO:0000256" key="3">
    <source>
        <dbReference type="SAM" id="MobiDB-lite"/>
    </source>
</evidence>
<dbReference type="Gene3D" id="3.40.50.300">
    <property type="entry name" value="P-loop containing nucleotide triphosphate hydrolases"/>
    <property type="match status" value="1"/>
</dbReference>
<evidence type="ECO:0000259" key="4">
    <source>
        <dbReference type="Pfam" id="PF07728"/>
    </source>
</evidence>
<feature type="domain" description="ATPase dynein-related AAA" evidence="4">
    <location>
        <begin position="123"/>
        <end position="191"/>
    </location>
</feature>
<keyword evidence="2" id="KW-0067">ATP-binding</keyword>